<dbReference type="HOGENOM" id="CLU_2523557_0_0_5"/>
<accession>M9RHG9</accession>
<dbReference type="STRING" id="391626.OAN307_c44820"/>
<protein>
    <submittedName>
        <fullName evidence="1">Uncharacterized protein</fullName>
    </submittedName>
</protein>
<proteinExistence type="predicted"/>
<evidence type="ECO:0000313" key="1">
    <source>
        <dbReference type="EMBL" id="AGI69841.1"/>
    </source>
</evidence>
<dbReference type="AlphaFoldDB" id="M9RHG9"/>
<keyword evidence="2" id="KW-1185">Reference proteome</keyword>
<reference evidence="1 2" key="1">
    <citation type="journal article" date="2013" name="PLoS ONE">
        <title>Poles Apart: Arctic and Antarctic Octadecabacter strains Share High Genome Plasticity and a New Type of Xanthorhodopsin.</title>
        <authorList>
            <person name="Vollmers J."/>
            <person name="Voget S."/>
            <person name="Dietrich S."/>
            <person name="Gollnow K."/>
            <person name="Smits M."/>
            <person name="Meyer K."/>
            <person name="Brinkhoff T."/>
            <person name="Simon M."/>
            <person name="Daniel R."/>
        </authorList>
    </citation>
    <scope>NUCLEOTIDE SEQUENCE [LARGE SCALE GENOMIC DNA]</scope>
    <source>
        <strain evidence="1 2">307</strain>
    </source>
</reference>
<organism evidence="1 2">
    <name type="scientific">Octadecabacter antarcticus 307</name>
    <dbReference type="NCBI Taxonomy" id="391626"/>
    <lineage>
        <taxon>Bacteria</taxon>
        <taxon>Pseudomonadati</taxon>
        <taxon>Pseudomonadota</taxon>
        <taxon>Alphaproteobacteria</taxon>
        <taxon>Rhodobacterales</taxon>
        <taxon>Roseobacteraceae</taxon>
        <taxon>Octadecabacter</taxon>
    </lineage>
</organism>
<sequence>MKMPHHVGDVMPRTPSPCIDVCKFKRKGHCIGCSMTEDQKSMFKSFKKESHRTGFLTMLMAQQAHLGKFDGWRIAYAKKCRKKGAKDAV</sequence>
<dbReference type="Pfam" id="PF06945">
    <property type="entry name" value="DUF1289"/>
    <property type="match status" value="1"/>
</dbReference>
<gene>
    <name evidence="1" type="ORF">OAN307_c44820</name>
</gene>
<dbReference type="InterPro" id="IPR010710">
    <property type="entry name" value="DUF1289"/>
</dbReference>
<name>M9RHG9_9RHOB</name>
<dbReference type="Proteomes" id="UP000005307">
    <property type="component" value="Chromosome"/>
</dbReference>
<dbReference type="eggNOG" id="COG3313">
    <property type="taxonomic scope" value="Bacteria"/>
</dbReference>
<dbReference type="EMBL" id="CP003740">
    <property type="protein sequence ID" value="AGI69841.1"/>
    <property type="molecule type" value="Genomic_DNA"/>
</dbReference>
<dbReference type="KEGG" id="oat:OAN307_c44820"/>
<evidence type="ECO:0000313" key="2">
    <source>
        <dbReference type="Proteomes" id="UP000005307"/>
    </source>
</evidence>